<protein>
    <submittedName>
        <fullName evidence="3">Uncharacterized protein</fullName>
    </submittedName>
</protein>
<keyword evidence="2" id="KW-0472">Membrane</keyword>
<reference evidence="3 4" key="1">
    <citation type="journal article" date="2019" name="Int. J. Syst. Evol. Microbiol.">
        <title>The Global Catalogue of Microorganisms (GCM) 10K type strain sequencing project: providing services to taxonomists for standard genome sequencing and annotation.</title>
        <authorList>
            <consortium name="The Broad Institute Genomics Platform"/>
            <consortium name="The Broad Institute Genome Sequencing Center for Infectious Disease"/>
            <person name="Wu L."/>
            <person name="Ma J."/>
        </authorList>
    </citation>
    <scope>NUCLEOTIDE SEQUENCE [LARGE SCALE GENOMIC DNA]</scope>
    <source>
        <strain evidence="3 4">JCM 10649</strain>
    </source>
</reference>
<name>A0ABN1BEL1_9ACTN</name>
<evidence type="ECO:0000256" key="1">
    <source>
        <dbReference type="SAM" id="MobiDB-lite"/>
    </source>
</evidence>
<comment type="caution">
    <text evidence="3">The sequence shown here is derived from an EMBL/GenBank/DDBJ whole genome shotgun (WGS) entry which is preliminary data.</text>
</comment>
<dbReference type="RefSeq" id="WP_344097857.1">
    <property type="nucleotide sequence ID" value="NZ_BAAAHB010000160.1"/>
</dbReference>
<dbReference type="EMBL" id="BAAAHB010000160">
    <property type="protein sequence ID" value="GAA0496092.1"/>
    <property type="molecule type" value="Genomic_DNA"/>
</dbReference>
<accession>A0ABN1BEL1</accession>
<keyword evidence="2" id="KW-1133">Transmembrane helix</keyword>
<feature type="region of interest" description="Disordered" evidence="1">
    <location>
        <begin position="88"/>
        <end position="107"/>
    </location>
</feature>
<feature type="transmembrane region" description="Helical" evidence="2">
    <location>
        <begin position="217"/>
        <end position="243"/>
    </location>
</feature>
<evidence type="ECO:0000313" key="4">
    <source>
        <dbReference type="Proteomes" id="UP001499895"/>
    </source>
</evidence>
<organism evidence="3 4">
    <name type="scientific">Streptomyces stramineus</name>
    <dbReference type="NCBI Taxonomy" id="173861"/>
    <lineage>
        <taxon>Bacteria</taxon>
        <taxon>Bacillati</taxon>
        <taxon>Actinomycetota</taxon>
        <taxon>Actinomycetes</taxon>
        <taxon>Kitasatosporales</taxon>
        <taxon>Streptomycetaceae</taxon>
        <taxon>Streptomyces</taxon>
    </lineage>
</organism>
<keyword evidence="4" id="KW-1185">Reference proteome</keyword>
<evidence type="ECO:0000256" key="2">
    <source>
        <dbReference type="SAM" id="Phobius"/>
    </source>
</evidence>
<evidence type="ECO:0000313" key="3">
    <source>
        <dbReference type="EMBL" id="GAA0496092.1"/>
    </source>
</evidence>
<proteinExistence type="predicted"/>
<dbReference type="Proteomes" id="UP001499895">
    <property type="component" value="Unassembled WGS sequence"/>
</dbReference>
<sequence>MDRALEGWRPLAVDPDGRLVPAPERPGGGLRRLPGLGRWEPVAELPEELTEATFPLYPLVPDRSDVHHDAAGRTLYFGVVATGSSDLEILPPATGPHRADEPRQERAPRFDDASVYEIRCYVRRHDPACPRRPGEHDCHGPLTWSEPCEPFRLAGPLDPRGTAHRPVTVRMPSRSELQEAAKLGTGAGGVRVGSPPELQFDKAAGGGYQICSFSIPLITLVATFVLRLFLPIVVLLLGLWFLLALKICIPPSLSVGGDLEAELAAKPPDFEADAAFDAKIKEDADSAFALFAEAFGKSASAAGLSQDKTKFTDGLQGQPAGDRFRTAWSLFGGARGLSAPDDDLRYEPRVERKEVLTP</sequence>
<gene>
    <name evidence="3" type="ORF">GCM10009544_64860</name>
</gene>
<keyword evidence="2" id="KW-0812">Transmembrane</keyword>
<feature type="compositionally biased region" description="Basic and acidic residues" evidence="1">
    <location>
        <begin position="97"/>
        <end position="107"/>
    </location>
</feature>